<keyword evidence="1" id="KW-0175">Coiled coil</keyword>
<dbReference type="Pfam" id="PF02463">
    <property type="entry name" value="SMC_N"/>
    <property type="match status" value="1"/>
</dbReference>
<evidence type="ECO:0000313" key="4">
    <source>
        <dbReference type="Proteomes" id="UP001362311"/>
    </source>
</evidence>
<dbReference type="PANTHER" id="PTHR32182:SF0">
    <property type="entry name" value="DNA REPLICATION AND REPAIR PROTEIN RECF"/>
    <property type="match status" value="1"/>
</dbReference>
<dbReference type="RefSeq" id="WP_339440285.1">
    <property type="nucleotide sequence ID" value="NZ_JBBHKQ010000001.1"/>
</dbReference>
<name>A0ABD5JZ89_9HYPH</name>
<feature type="coiled-coil region" evidence="1">
    <location>
        <begin position="424"/>
        <end position="460"/>
    </location>
</feature>
<dbReference type="PANTHER" id="PTHR32182">
    <property type="entry name" value="DNA REPLICATION AND REPAIR PROTEIN RECF"/>
    <property type="match status" value="1"/>
</dbReference>
<feature type="coiled-coil region" evidence="1">
    <location>
        <begin position="321"/>
        <end position="355"/>
    </location>
</feature>
<evidence type="ECO:0000313" key="3">
    <source>
        <dbReference type="EMBL" id="MEJ5901220.1"/>
    </source>
</evidence>
<sequence>MMTKVRKITVSRFRGARFDLPLDFSSKTKSVAIFGENASGKSTITDALEWFIHDRVDHLWREDCKQDSLRNVLADDKPSTVELVFSGTDYSGTKALSEALKTSATFATDNAEQLIANLKNDNIILRHADVVNFLDKTKGGKREAIADIIGYSEFTKFRNALLQTKNQLEKETEYSTAKQQIQRLQSGMIAEVGQVISNRKEFYGVATEVMKPFNLKTEIANEDSYIEALEELRGQGSSEEKIRLAERLAQFEKACSDLVTDIDQISNDATAFAGEYNAIAKESENVNKLRLSDFLTRGRAVLEDKVFTHPQCPFCLEPYELAQLQEEVGKRLHALEALQKQLDEAGLLKDKLAETVTNAGVRTKTIIETYSDLEGFSPLLEATKSARLKLRDYLKGLKSAFDEKKVFEAPADFDGEMIALRSESDKAAKQAKEAAKKLQLTELEKKVATVLSRLKTVSDQVNDFVTYQNIKAAFEAQIITLSSILGSFLKVQNGALQAVLDTISDDAGKFYTALHPKESVDKVRLTMVGDEGVEFQYTFHGKTTQPPRKYLSESHLNSLGVVLFLANARIFNKHAKFLVLDDIVTSFDISHRRRLLRLLRDEFSDWQIIILTHENIWFDIIKREMGQYGWIFHEVSSDGANGILLENSPATLKEIIEQKKGKEDVTNDLRKLLELVLKNICQALEVKMAFRFNDFNEKRMSAELISALRSTLKDKSPVILDTKIFSDLAGSALIANLVSHDNADKIVGEDIDVLIEDIEKLVRLFVCEHCGRHIRADIDVPGEKAIACKCGKSRLNWKN</sequence>
<dbReference type="SUPFAM" id="SSF52540">
    <property type="entry name" value="P-loop containing nucleoside triphosphate hydrolases"/>
    <property type="match status" value="1"/>
</dbReference>
<proteinExistence type="predicted"/>
<dbReference type="EMBL" id="JBBHKQ010000001">
    <property type="protein sequence ID" value="MEJ5901220.1"/>
    <property type="molecule type" value="Genomic_DNA"/>
</dbReference>
<dbReference type="Proteomes" id="UP001362311">
    <property type="component" value="Unassembled WGS sequence"/>
</dbReference>
<evidence type="ECO:0000256" key="1">
    <source>
        <dbReference type="SAM" id="Coils"/>
    </source>
</evidence>
<evidence type="ECO:0000259" key="2">
    <source>
        <dbReference type="Pfam" id="PF02463"/>
    </source>
</evidence>
<dbReference type="InterPro" id="IPR003395">
    <property type="entry name" value="RecF/RecN/SMC_N"/>
</dbReference>
<accession>A0ABD5JZ89</accession>
<gene>
    <name evidence="3" type="ORF">WIX40_13985</name>
</gene>
<comment type="caution">
    <text evidence="3">The sequence shown here is derived from an EMBL/GenBank/DDBJ whole genome shotgun (WGS) entry which is preliminary data.</text>
</comment>
<dbReference type="Gene3D" id="3.40.50.300">
    <property type="entry name" value="P-loop containing nucleotide triphosphate hydrolases"/>
    <property type="match status" value="2"/>
</dbReference>
<protein>
    <recommendedName>
        <fullName evidence="2">RecF/RecN/SMC N-terminal domain-containing protein</fullName>
    </recommendedName>
</protein>
<dbReference type="InterPro" id="IPR027417">
    <property type="entry name" value="P-loop_NTPase"/>
</dbReference>
<feature type="domain" description="RecF/RecN/SMC N-terminal" evidence="2">
    <location>
        <begin position="5"/>
        <end position="619"/>
    </location>
</feature>
<dbReference type="AlphaFoldDB" id="A0ABD5JZ89"/>
<organism evidence="3 4">
    <name type="scientific">Ochrobactrum teleogrylli</name>
    <dbReference type="NCBI Taxonomy" id="2479765"/>
    <lineage>
        <taxon>Bacteria</taxon>
        <taxon>Pseudomonadati</taxon>
        <taxon>Pseudomonadota</taxon>
        <taxon>Alphaproteobacteria</taxon>
        <taxon>Hyphomicrobiales</taxon>
        <taxon>Brucellaceae</taxon>
        <taxon>Brucella/Ochrobactrum group</taxon>
        <taxon>Ochrobactrum</taxon>
    </lineage>
</organism>
<reference evidence="3 4" key="1">
    <citation type="submission" date="2024-03" db="EMBL/GenBank/DDBJ databases">
        <title>Reference genomes for the five species model microbial community.</title>
        <authorList>
            <person name="Padfield D."/>
        </authorList>
    </citation>
    <scope>NUCLEOTIDE SEQUENCE [LARGE SCALE GENOMIC DNA]</scope>
    <source>
        <strain evidence="3 4">AB1</strain>
    </source>
</reference>